<comment type="caution">
    <text evidence="5">The sequence shown here is derived from an EMBL/GenBank/DDBJ whole genome shotgun (WGS) entry which is preliminary data.</text>
</comment>
<dbReference type="InterPro" id="IPR011010">
    <property type="entry name" value="DNA_brk_join_enz"/>
</dbReference>
<dbReference type="EMBL" id="AJWY01013522">
    <property type="protein sequence ID" value="EKC46819.1"/>
    <property type="molecule type" value="Genomic_DNA"/>
</dbReference>
<dbReference type="AlphaFoldDB" id="K1RTU2"/>
<dbReference type="GO" id="GO:0005524">
    <property type="term" value="F:ATP binding"/>
    <property type="evidence" value="ECO:0007669"/>
    <property type="project" value="InterPro"/>
</dbReference>
<gene>
    <name evidence="5" type="ORF">LEA_19668</name>
</gene>
<organism evidence="5">
    <name type="scientific">human gut metagenome</name>
    <dbReference type="NCBI Taxonomy" id="408170"/>
    <lineage>
        <taxon>unclassified sequences</taxon>
        <taxon>metagenomes</taxon>
        <taxon>organismal metagenomes</taxon>
    </lineage>
</organism>
<feature type="non-terminal residue" evidence="5">
    <location>
        <position position="195"/>
    </location>
</feature>
<comment type="similarity">
    <text evidence="1">Belongs to the 'phage' integrase family.</text>
</comment>
<keyword evidence="2" id="KW-0229">DNA integration</keyword>
<dbReference type="InterPro" id="IPR013758">
    <property type="entry name" value="Topo_IIA_A/C_ab"/>
</dbReference>
<accession>K1RTU2</accession>
<dbReference type="PANTHER" id="PTHR30629:SF2">
    <property type="entry name" value="PROPHAGE INTEGRASE INTS-RELATED"/>
    <property type="match status" value="1"/>
</dbReference>
<dbReference type="GO" id="GO:0003677">
    <property type="term" value="F:DNA binding"/>
    <property type="evidence" value="ECO:0007669"/>
    <property type="project" value="UniProtKB-KW"/>
</dbReference>
<dbReference type="GO" id="GO:0006265">
    <property type="term" value="P:DNA topological change"/>
    <property type="evidence" value="ECO:0007669"/>
    <property type="project" value="InterPro"/>
</dbReference>
<evidence type="ECO:0000256" key="1">
    <source>
        <dbReference type="ARBA" id="ARBA00008857"/>
    </source>
</evidence>
<dbReference type="PROSITE" id="PS51900">
    <property type="entry name" value="CB"/>
    <property type="match status" value="1"/>
</dbReference>
<name>K1RTU2_9ZZZZ</name>
<dbReference type="SUPFAM" id="SSF56349">
    <property type="entry name" value="DNA breaking-rejoining enzymes"/>
    <property type="match status" value="1"/>
</dbReference>
<dbReference type="PANTHER" id="PTHR30629">
    <property type="entry name" value="PROPHAGE INTEGRASE"/>
    <property type="match status" value="1"/>
</dbReference>
<evidence type="ECO:0000259" key="4">
    <source>
        <dbReference type="PROSITE" id="PS51900"/>
    </source>
</evidence>
<dbReference type="InterPro" id="IPR004107">
    <property type="entry name" value="Integrase_SAM-like_N"/>
</dbReference>
<dbReference type="InterPro" id="IPR050808">
    <property type="entry name" value="Phage_Integrase"/>
</dbReference>
<dbReference type="Gene3D" id="1.10.150.130">
    <property type="match status" value="1"/>
</dbReference>
<dbReference type="InterPro" id="IPR044068">
    <property type="entry name" value="CB"/>
</dbReference>
<evidence type="ECO:0000313" key="5">
    <source>
        <dbReference type="EMBL" id="EKC46819.1"/>
    </source>
</evidence>
<dbReference type="GO" id="GO:0015074">
    <property type="term" value="P:DNA integration"/>
    <property type="evidence" value="ECO:0007669"/>
    <property type="project" value="UniProtKB-KW"/>
</dbReference>
<feature type="domain" description="Core-binding (CB)" evidence="4">
    <location>
        <begin position="30"/>
        <end position="120"/>
    </location>
</feature>
<dbReference type="InterPro" id="IPR010998">
    <property type="entry name" value="Integrase_recombinase_N"/>
</dbReference>
<sequence>MTERQIQKELNRQAVMFEEACMHGYKAKAVKFEELAEEWFEEYAKLNLRSTTYERMKQLTHRIYPAIGHLRIDKISPRQLQGFVNSLTKEGANEKTGKPLAPKTIRHNLSFISDVYSYAVKMGVVSDNPCAKVTIPKGEVKEKQIYSQEELELLLSKLTDEPTKYRAFFYLISYTGMLVNGSEGIAVGMATSIPP</sequence>
<proteinExistence type="inferred from homology"/>
<dbReference type="Gene3D" id="3.90.199.10">
    <property type="entry name" value="Topoisomerase II, domain 5"/>
    <property type="match status" value="1"/>
</dbReference>
<keyword evidence="3" id="KW-0238">DNA-binding</keyword>
<protein>
    <submittedName>
        <fullName evidence="5">Integrase family protein</fullName>
    </submittedName>
</protein>
<dbReference type="GO" id="GO:0003918">
    <property type="term" value="F:DNA topoisomerase type II (double strand cut, ATP-hydrolyzing) activity"/>
    <property type="evidence" value="ECO:0007669"/>
    <property type="project" value="InterPro"/>
</dbReference>
<evidence type="ECO:0000256" key="3">
    <source>
        <dbReference type="ARBA" id="ARBA00023125"/>
    </source>
</evidence>
<evidence type="ECO:0000256" key="2">
    <source>
        <dbReference type="ARBA" id="ARBA00022908"/>
    </source>
</evidence>
<reference evidence="5" key="1">
    <citation type="journal article" date="2013" name="Environ. Microbiol.">
        <title>Microbiota from the distal guts of lean and obese adolescents exhibit partial functional redundancy besides clear differences in community structure.</title>
        <authorList>
            <person name="Ferrer M."/>
            <person name="Ruiz A."/>
            <person name="Lanza F."/>
            <person name="Haange S.B."/>
            <person name="Oberbach A."/>
            <person name="Till H."/>
            <person name="Bargiela R."/>
            <person name="Campoy C."/>
            <person name="Segura M.T."/>
            <person name="Richter M."/>
            <person name="von Bergen M."/>
            <person name="Seifert J."/>
            <person name="Suarez A."/>
        </authorList>
    </citation>
    <scope>NUCLEOTIDE SEQUENCE</scope>
</reference>
<dbReference type="Pfam" id="PF14659">
    <property type="entry name" value="Phage_int_SAM_3"/>
    <property type="match status" value="1"/>
</dbReference>